<evidence type="ECO:0000313" key="3">
    <source>
        <dbReference type="Proteomes" id="UP001383192"/>
    </source>
</evidence>
<feature type="region of interest" description="Disordered" evidence="1">
    <location>
        <begin position="16"/>
        <end position="36"/>
    </location>
</feature>
<proteinExistence type="predicted"/>
<reference evidence="2 3" key="1">
    <citation type="submission" date="2024-01" db="EMBL/GenBank/DDBJ databases">
        <title>A draft genome for a cacao thread blight-causing isolate of Paramarasmius palmivorus.</title>
        <authorList>
            <person name="Baruah I.K."/>
            <person name="Bukari Y."/>
            <person name="Amoako-Attah I."/>
            <person name="Meinhardt L.W."/>
            <person name="Bailey B.A."/>
            <person name="Cohen S.P."/>
        </authorList>
    </citation>
    <scope>NUCLEOTIDE SEQUENCE [LARGE SCALE GENOMIC DNA]</scope>
    <source>
        <strain evidence="2 3">GH-12</strain>
    </source>
</reference>
<dbReference type="AlphaFoldDB" id="A0AAW0CZY5"/>
<evidence type="ECO:0000313" key="2">
    <source>
        <dbReference type="EMBL" id="KAK7045563.1"/>
    </source>
</evidence>
<protein>
    <submittedName>
        <fullName evidence="2">Uncharacterized protein</fullName>
    </submittedName>
</protein>
<name>A0AAW0CZY5_9AGAR</name>
<organism evidence="2 3">
    <name type="scientific">Paramarasmius palmivorus</name>
    <dbReference type="NCBI Taxonomy" id="297713"/>
    <lineage>
        <taxon>Eukaryota</taxon>
        <taxon>Fungi</taxon>
        <taxon>Dikarya</taxon>
        <taxon>Basidiomycota</taxon>
        <taxon>Agaricomycotina</taxon>
        <taxon>Agaricomycetes</taxon>
        <taxon>Agaricomycetidae</taxon>
        <taxon>Agaricales</taxon>
        <taxon>Marasmiineae</taxon>
        <taxon>Marasmiaceae</taxon>
        <taxon>Paramarasmius</taxon>
    </lineage>
</organism>
<sequence length="274" mass="30888">MLDRFGEDCSQRLSDLDFKQPRRSGSTVSNKSNRPVYKGAFPLKPSDISLPLKLDVDSIHSGSSCTFDEEDYLFNKEFGLRCSSPPPFLLDKNILAQFPEPPQHIPIPLPTVRPLNIQKKTLSASSDDLLPPLSSKMEQLLIQQREERLRQASRFATRRPPIIRSASDASRHHPPPQVYAQPVATRSQSSLGNPGYFIHRPVRRPSTRSLGREVQLKSGPVPRRPVVRHGQPSDVDIYCRKPLPELPKDKAPAPVSHRSPKARRKVHRLSTCPE</sequence>
<evidence type="ECO:0000256" key="1">
    <source>
        <dbReference type="SAM" id="MobiDB-lite"/>
    </source>
</evidence>
<feature type="region of interest" description="Disordered" evidence="1">
    <location>
        <begin position="158"/>
        <end position="274"/>
    </location>
</feature>
<dbReference type="EMBL" id="JAYKXP010000024">
    <property type="protein sequence ID" value="KAK7045563.1"/>
    <property type="molecule type" value="Genomic_DNA"/>
</dbReference>
<dbReference type="Proteomes" id="UP001383192">
    <property type="component" value="Unassembled WGS sequence"/>
</dbReference>
<comment type="caution">
    <text evidence="2">The sequence shown here is derived from an EMBL/GenBank/DDBJ whole genome shotgun (WGS) entry which is preliminary data.</text>
</comment>
<keyword evidence="3" id="KW-1185">Reference proteome</keyword>
<feature type="compositionally biased region" description="Basic and acidic residues" evidence="1">
    <location>
        <begin position="237"/>
        <end position="251"/>
    </location>
</feature>
<feature type="compositionally biased region" description="Basic residues" evidence="1">
    <location>
        <begin position="258"/>
        <end position="268"/>
    </location>
</feature>
<gene>
    <name evidence="2" type="ORF">VNI00_007395</name>
</gene>
<feature type="compositionally biased region" description="Polar residues" evidence="1">
    <location>
        <begin position="23"/>
        <end position="33"/>
    </location>
</feature>
<accession>A0AAW0CZY5</accession>